<proteinExistence type="predicted"/>
<reference evidence="6 7" key="1">
    <citation type="submission" date="2017-11" db="EMBL/GenBank/DDBJ databases">
        <title>De novo assembly and phasing of dikaryotic genomes from two isolates of Puccinia coronata f. sp. avenae, the causal agent of oat crown rust.</title>
        <authorList>
            <person name="Miller M.E."/>
            <person name="Zhang Y."/>
            <person name="Omidvar V."/>
            <person name="Sperschneider J."/>
            <person name="Schwessinger B."/>
            <person name="Raley C."/>
            <person name="Palmer J.M."/>
            <person name="Garnica D."/>
            <person name="Upadhyaya N."/>
            <person name="Rathjen J."/>
            <person name="Taylor J.M."/>
            <person name="Park R.F."/>
            <person name="Dodds P.N."/>
            <person name="Hirsch C.D."/>
            <person name="Kianian S.F."/>
            <person name="Figueroa M."/>
        </authorList>
    </citation>
    <scope>NUCLEOTIDE SEQUENCE [LARGE SCALE GENOMIC DNA]</scope>
    <source>
        <strain evidence="5">12NC29</strain>
        <strain evidence="3">12SD80</strain>
    </source>
</reference>
<gene>
    <name evidence="5" type="ORF">PCANC_10045</name>
    <name evidence="4" type="ORF">PCASD_07322</name>
    <name evidence="3" type="ORF">PCASD_19942</name>
</gene>
<dbReference type="EMBL" id="PGCJ01000152">
    <property type="protein sequence ID" value="PLW43028.1"/>
    <property type="molecule type" value="Genomic_DNA"/>
</dbReference>
<dbReference type="EMBL" id="PGCI01000836">
    <property type="protein sequence ID" value="PLW13942.1"/>
    <property type="molecule type" value="Genomic_DNA"/>
</dbReference>
<name>A0A2N5SL25_9BASI</name>
<evidence type="ECO:0000256" key="1">
    <source>
        <dbReference type="SAM" id="MobiDB-lite"/>
    </source>
</evidence>
<evidence type="ECO:0000256" key="2">
    <source>
        <dbReference type="SAM" id="SignalP"/>
    </source>
</evidence>
<organism evidence="3 7">
    <name type="scientific">Puccinia coronata f. sp. avenae</name>
    <dbReference type="NCBI Taxonomy" id="200324"/>
    <lineage>
        <taxon>Eukaryota</taxon>
        <taxon>Fungi</taxon>
        <taxon>Dikarya</taxon>
        <taxon>Basidiomycota</taxon>
        <taxon>Pucciniomycotina</taxon>
        <taxon>Pucciniomycetes</taxon>
        <taxon>Pucciniales</taxon>
        <taxon>Pucciniaceae</taxon>
        <taxon>Puccinia</taxon>
    </lineage>
</organism>
<feature type="chain" id="PRO_5015083569" evidence="2">
    <location>
        <begin position="18"/>
        <end position="121"/>
    </location>
</feature>
<protein>
    <submittedName>
        <fullName evidence="3">Uncharacterized protein</fullName>
    </submittedName>
</protein>
<dbReference type="AlphaFoldDB" id="A0A2N5SL25"/>
<evidence type="ECO:0000313" key="7">
    <source>
        <dbReference type="Proteomes" id="UP000235392"/>
    </source>
</evidence>
<accession>A0A2N5SL25</accession>
<keyword evidence="6" id="KW-1185">Reference proteome</keyword>
<keyword evidence="2" id="KW-0732">Signal</keyword>
<evidence type="ECO:0000313" key="6">
    <source>
        <dbReference type="Proteomes" id="UP000235388"/>
    </source>
</evidence>
<sequence>MLSSAYVAALLVASAIASPAFYRYNTDNTAANRAHSDATWSTPWNTQSRSSDSANYNHNAASGSGITGGGNCNGYGYNPDPNCGGVYGNGGYGHPTYGNPTYSSPSYGNPAYNSYGNGWGY</sequence>
<dbReference type="EMBL" id="PGCI01000103">
    <property type="protein sequence ID" value="PLW40357.1"/>
    <property type="molecule type" value="Genomic_DNA"/>
</dbReference>
<evidence type="ECO:0000313" key="3">
    <source>
        <dbReference type="EMBL" id="PLW13942.1"/>
    </source>
</evidence>
<feature type="region of interest" description="Disordered" evidence="1">
    <location>
        <begin position="35"/>
        <end position="69"/>
    </location>
</feature>
<comment type="caution">
    <text evidence="3">The sequence shown here is derived from an EMBL/GenBank/DDBJ whole genome shotgun (WGS) entry which is preliminary data.</text>
</comment>
<feature type="compositionally biased region" description="Polar residues" evidence="1">
    <location>
        <begin position="38"/>
        <end position="58"/>
    </location>
</feature>
<dbReference type="Proteomes" id="UP000235388">
    <property type="component" value="Unassembled WGS sequence"/>
</dbReference>
<feature type="signal peptide" evidence="2">
    <location>
        <begin position="1"/>
        <end position="17"/>
    </location>
</feature>
<evidence type="ECO:0000313" key="4">
    <source>
        <dbReference type="EMBL" id="PLW40357.1"/>
    </source>
</evidence>
<evidence type="ECO:0000313" key="5">
    <source>
        <dbReference type="EMBL" id="PLW43028.1"/>
    </source>
</evidence>
<dbReference type="Proteomes" id="UP000235392">
    <property type="component" value="Unassembled WGS sequence"/>
</dbReference>